<gene>
    <name evidence="1" type="ORF">XYLVIOL_LOCUS9441</name>
</gene>
<dbReference type="Proteomes" id="UP001642520">
    <property type="component" value="Unassembled WGS sequence"/>
</dbReference>
<name>A0ABP1P8H7_XYLVO</name>
<organism evidence="1 2">
    <name type="scientific">Xylocopa violacea</name>
    <name type="common">Violet carpenter bee</name>
    <name type="synonym">Apis violacea</name>
    <dbReference type="NCBI Taxonomy" id="135666"/>
    <lineage>
        <taxon>Eukaryota</taxon>
        <taxon>Metazoa</taxon>
        <taxon>Ecdysozoa</taxon>
        <taxon>Arthropoda</taxon>
        <taxon>Hexapoda</taxon>
        <taxon>Insecta</taxon>
        <taxon>Pterygota</taxon>
        <taxon>Neoptera</taxon>
        <taxon>Endopterygota</taxon>
        <taxon>Hymenoptera</taxon>
        <taxon>Apocrita</taxon>
        <taxon>Aculeata</taxon>
        <taxon>Apoidea</taxon>
        <taxon>Anthophila</taxon>
        <taxon>Apidae</taxon>
        <taxon>Xylocopa</taxon>
        <taxon>Xylocopa</taxon>
    </lineage>
</organism>
<sequence>MIFEIYAENLTQIRLSYVRTCTKKLLRIIILATYEKIAIIEVESKVSHKLRNRIKIEYVYIQEEEINKTVKTGIFINSY</sequence>
<protein>
    <submittedName>
        <fullName evidence="1">Uncharacterized protein</fullName>
    </submittedName>
</protein>
<dbReference type="EMBL" id="CAXAJV020001300">
    <property type="protein sequence ID" value="CAL7949512.1"/>
    <property type="molecule type" value="Genomic_DNA"/>
</dbReference>
<reference evidence="1 2" key="1">
    <citation type="submission" date="2024-08" db="EMBL/GenBank/DDBJ databases">
        <authorList>
            <person name="Will J Nash"/>
            <person name="Angela Man"/>
            <person name="Seanna McTaggart"/>
            <person name="Kendall Baker"/>
            <person name="Tom Barker"/>
            <person name="Leah Catchpole"/>
            <person name="Alex Durrant"/>
            <person name="Karim Gharbi"/>
            <person name="Naomi Irish"/>
            <person name="Gemy Kaithakottil"/>
            <person name="Debby Ku"/>
            <person name="Aaliyah Providence"/>
            <person name="Felix Shaw"/>
            <person name="David Swarbreck"/>
            <person name="Chris Watkins"/>
            <person name="Ann M. McCartney"/>
            <person name="Giulio Formenti"/>
            <person name="Alice Mouton"/>
            <person name="Noel Vella"/>
            <person name="Bjorn M von Reumont"/>
            <person name="Adriana Vella"/>
            <person name="Wilfried Haerty"/>
        </authorList>
    </citation>
    <scope>NUCLEOTIDE SEQUENCE [LARGE SCALE GENOMIC DNA]</scope>
</reference>
<comment type="caution">
    <text evidence="1">The sequence shown here is derived from an EMBL/GenBank/DDBJ whole genome shotgun (WGS) entry which is preliminary data.</text>
</comment>
<accession>A0ABP1P8H7</accession>
<evidence type="ECO:0000313" key="1">
    <source>
        <dbReference type="EMBL" id="CAL7949512.1"/>
    </source>
</evidence>
<keyword evidence="2" id="KW-1185">Reference proteome</keyword>
<proteinExistence type="predicted"/>
<evidence type="ECO:0000313" key="2">
    <source>
        <dbReference type="Proteomes" id="UP001642520"/>
    </source>
</evidence>